<dbReference type="Proteomes" id="UP000316624">
    <property type="component" value="Unassembled WGS sequence"/>
</dbReference>
<dbReference type="AlphaFoldDB" id="A0A562KRD5"/>
<organism evidence="3 4">
    <name type="scientific">Sphingobium wenxiniae (strain DSM 21828 / CGMCC 1.7748 / JZ-1)</name>
    <dbReference type="NCBI Taxonomy" id="595605"/>
    <lineage>
        <taxon>Bacteria</taxon>
        <taxon>Pseudomonadati</taxon>
        <taxon>Pseudomonadota</taxon>
        <taxon>Alphaproteobacteria</taxon>
        <taxon>Sphingomonadales</taxon>
        <taxon>Sphingomonadaceae</taxon>
        <taxon>Sphingobium</taxon>
    </lineage>
</organism>
<dbReference type="InterPro" id="IPR021255">
    <property type="entry name" value="DUF2807"/>
</dbReference>
<keyword evidence="1" id="KW-0732">Signal</keyword>
<evidence type="ECO:0000256" key="1">
    <source>
        <dbReference type="SAM" id="SignalP"/>
    </source>
</evidence>
<feature type="signal peptide" evidence="1">
    <location>
        <begin position="1"/>
        <end position="30"/>
    </location>
</feature>
<evidence type="ECO:0000313" key="4">
    <source>
        <dbReference type="Proteomes" id="UP000316624"/>
    </source>
</evidence>
<comment type="caution">
    <text evidence="3">The sequence shown here is derived from an EMBL/GenBank/DDBJ whole genome shotgun (WGS) entry which is preliminary data.</text>
</comment>
<protein>
    <submittedName>
        <fullName evidence="3">Putative autotransporter adhesin-like protein</fullName>
    </submittedName>
</protein>
<accession>A0A562KRD5</accession>
<sequence>MQDKWYRPGRGALRALILLGAAGCGASADAASRGYTITSFDAIRVEAPVNVVVATGMGPSARADGDQHMLDRLKIDISGRLLSITMERARPGESGGGPVTLRLSTGALGRVVLTGGGSVRIDRMKGLRGEILLGGNGDVTVDAVTLDQLDLGLAGGGRATLNGRAGDANIRITGPGAVAAEGLSARQARISNDGAGSVSITADVNARVTASGSGDITVAGKAACSVDNRGTGRISCGGKSF</sequence>
<evidence type="ECO:0000259" key="2">
    <source>
        <dbReference type="Pfam" id="PF10988"/>
    </source>
</evidence>
<evidence type="ECO:0000313" key="3">
    <source>
        <dbReference type="EMBL" id="TWH97825.1"/>
    </source>
</evidence>
<name>A0A562KRD5_SPHWJ</name>
<feature type="domain" description="Putative auto-transporter adhesin head GIN" evidence="2">
    <location>
        <begin position="40"/>
        <end position="221"/>
    </location>
</feature>
<dbReference type="RefSeq" id="WP_021243833.1">
    <property type="nucleotide sequence ID" value="NZ_JACIIY010000001.1"/>
</dbReference>
<dbReference type="Pfam" id="PF10988">
    <property type="entry name" value="DUF2807"/>
    <property type="match status" value="1"/>
</dbReference>
<dbReference type="EMBL" id="VLKK01000001">
    <property type="protein sequence ID" value="TWH97825.1"/>
    <property type="molecule type" value="Genomic_DNA"/>
</dbReference>
<keyword evidence="4" id="KW-1185">Reference proteome</keyword>
<dbReference type="Gene3D" id="2.160.20.120">
    <property type="match status" value="1"/>
</dbReference>
<reference evidence="3 4" key="1">
    <citation type="journal article" date="2015" name="Stand. Genomic Sci.">
        <title>Genomic Encyclopedia of Bacterial and Archaeal Type Strains, Phase III: the genomes of soil and plant-associated and newly described type strains.</title>
        <authorList>
            <person name="Whitman W.B."/>
            <person name="Woyke T."/>
            <person name="Klenk H.P."/>
            <person name="Zhou Y."/>
            <person name="Lilburn T.G."/>
            <person name="Beck B.J."/>
            <person name="De Vos P."/>
            <person name="Vandamme P."/>
            <person name="Eisen J.A."/>
            <person name="Garrity G."/>
            <person name="Hugenholtz P."/>
            <person name="Kyrpides N.C."/>
        </authorList>
    </citation>
    <scope>NUCLEOTIDE SEQUENCE [LARGE SCALE GENOMIC DNA]</scope>
    <source>
        <strain evidence="3 4">CGMCC 1.7748</strain>
    </source>
</reference>
<gene>
    <name evidence="3" type="ORF">IQ35_00425</name>
</gene>
<feature type="chain" id="PRO_5021772537" evidence="1">
    <location>
        <begin position="31"/>
        <end position="241"/>
    </location>
</feature>
<proteinExistence type="predicted"/>